<dbReference type="InterPro" id="IPR000792">
    <property type="entry name" value="Tscrpt_reg_LuxR_C"/>
</dbReference>
<reference evidence="4 5" key="1">
    <citation type="submission" date="2024-04" db="EMBL/GenBank/DDBJ databases">
        <title>Albibacterium profundi sp. nov., isolated from sediment of the Challenger Deep of Mariana Trench.</title>
        <authorList>
            <person name="Wang Y."/>
        </authorList>
    </citation>
    <scope>NUCLEOTIDE SEQUENCE [LARGE SCALE GENOMIC DNA]</scope>
    <source>
        <strain evidence="4 5">RHL897</strain>
    </source>
</reference>
<comment type="caution">
    <text evidence="4">The sequence shown here is derived from an EMBL/GenBank/DDBJ whole genome shotgun (WGS) entry which is preliminary data.</text>
</comment>
<feature type="transmembrane region" description="Helical" evidence="2">
    <location>
        <begin position="404"/>
        <end position="423"/>
    </location>
</feature>
<organism evidence="4 5">
    <name type="scientific">Albibacterium profundi</name>
    <dbReference type="NCBI Taxonomy" id="3134906"/>
    <lineage>
        <taxon>Bacteria</taxon>
        <taxon>Pseudomonadati</taxon>
        <taxon>Bacteroidota</taxon>
        <taxon>Sphingobacteriia</taxon>
        <taxon>Sphingobacteriales</taxon>
        <taxon>Sphingobacteriaceae</taxon>
        <taxon>Albibacterium</taxon>
    </lineage>
</organism>
<dbReference type="PROSITE" id="PS00622">
    <property type="entry name" value="HTH_LUXR_1"/>
    <property type="match status" value="1"/>
</dbReference>
<feature type="domain" description="HTH luxR-type" evidence="3">
    <location>
        <begin position="564"/>
        <end position="591"/>
    </location>
</feature>
<keyword evidence="2" id="KW-0472">Membrane</keyword>
<dbReference type="InterPro" id="IPR036388">
    <property type="entry name" value="WH-like_DNA-bd_sf"/>
</dbReference>
<dbReference type="Gene3D" id="1.25.40.10">
    <property type="entry name" value="Tetratricopeptide repeat domain"/>
    <property type="match status" value="2"/>
</dbReference>
<dbReference type="SUPFAM" id="SSF48452">
    <property type="entry name" value="TPR-like"/>
    <property type="match status" value="2"/>
</dbReference>
<dbReference type="SUPFAM" id="SSF46894">
    <property type="entry name" value="C-terminal effector domain of the bipartite response regulators"/>
    <property type="match status" value="1"/>
</dbReference>
<dbReference type="InterPro" id="IPR016032">
    <property type="entry name" value="Sig_transdc_resp-reg_C-effctor"/>
</dbReference>
<gene>
    <name evidence="4" type="ORF">WKR92_11485</name>
</gene>
<evidence type="ECO:0000256" key="2">
    <source>
        <dbReference type="SAM" id="Phobius"/>
    </source>
</evidence>
<dbReference type="InterPro" id="IPR011990">
    <property type="entry name" value="TPR-like_helical_dom_sf"/>
</dbReference>
<dbReference type="RefSeq" id="WP_375557983.1">
    <property type="nucleotide sequence ID" value="NZ_JBBVGT010000003.1"/>
</dbReference>
<keyword evidence="2" id="KW-1133">Transmembrane helix</keyword>
<dbReference type="Pfam" id="PF00196">
    <property type="entry name" value="GerE"/>
    <property type="match status" value="1"/>
</dbReference>
<keyword evidence="2" id="KW-0812">Transmembrane</keyword>
<sequence>MALFSSVGGRAQSIITDSLHLVIDRSSTSNGERIEAMAQLSKIIAAQNKLPEALKLATKAQQLSHREKDGRYGVLIQSTLSYLHVQQDSLKLAFQAIDSAEQYLSRTSDKIIQGRVHFRKGWLEHIVENTDKAYQEMLEALRLLEGEDTDLYKSNIYHYLAAIHAYWGNTDKQLHYTRLCRDAARRSGNPDAIANAYLSMGTSYLYRFRKDNSQRQLLDSATYFYQSVLRLTDSLKSRITLPSTRGIAALNMANLYFEFYPIFYQDSAEVYLNEALTTGKKINNVEIIANSYGILSEFALKENDYTRAEALLQMALTETINRPGGTRSKGRITNALARVAEESGNLGKALDYYKQYMEYDKDLFDKEKLSITQRLEAQYQSEKKELALAATKQEALFTKKLNHYYLITIIAGLIALFFLFRSYHFKLKSSQQKQLLLTGEKNKAELQTNLKIEETARLQAERELMQERLNQLEKELLAGTLQVAEKNTLMQDLKDKLSLLDRNDPLYRQIDRLISKNHDMDKGYDNIRTELSEISPDFIAGLQQKAENKLTRLDLKYCSYILMGLTNKEIALKLNVDPKSIRMARYRIKQKLNLQKEESLDHFISKLGIN</sequence>
<protein>
    <submittedName>
        <fullName evidence="4">LuxR C-terminal-related transcriptional regulator</fullName>
    </submittedName>
</protein>
<dbReference type="Proteomes" id="UP001580928">
    <property type="component" value="Unassembled WGS sequence"/>
</dbReference>
<evidence type="ECO:0000313" key="4">
    <source>
        <dbReference type="EMBL" id="MFB5946454.1"/>
    </source>
</evidence>
<proteinExistence type="predicted"/>
<keyword evidence="5" id="KW-1185">Reference proteome</keyword>
<dbReference type="Gene3D" id="1.10.10.10">
    <property type="entry name" value="Winged helix-like DNA-binding domain superfamily/Winged helix DNA-binding domain"/>
    <property type="match status" value="1"/>
</dbReference>
<evidence type="ECO:0000313" key="5">
    <source>
        <dbReference type="Proteomes" id="UP001580928"/>
    </source>
</evidence>
<dbReference type="EMBL" id="JBBVGT010000003">
    <property type="protein sequence ID" value="MFB5946454.1"/>
    <property type="molecule type" value="Genomic_DNA"/>
</dbReference>
<name>A0ABV5CFW7_9SPHI</name>
<evidence type="ECO:0000259" key="3">
    <source>
        <dbReference type="PROSITE" id="PS00622"/>
    </source>
</evidence>
<accession>A0ABV5CFW7</accession>
<evidence type="ECO:0000256" key="1">
    <source>
        <dbReference type="SAM" id="Coils"/>
    </source>
</evidence>
<keyword evidence="1" id="KW-0175">Coiled coil</keyword>
<feature type="coiled-coil region" evidence="1">
    <location>
        <begin position="443"/>
        <end position="503"/>
    </location>
</feature>